<dbReference type="InterPro" id="IPR050834">
    <property type="entry name" value="Glycosyltransf_2"/>
</dbReference>
<dbReference type="PANTHER" id="PTHR43685:SF2">
    <property type="entry name" value="GLYCOSYLTRANSFERASE 2-LIKE DOMAIN-CONTAINING PROTEIN"/>
    <property type="match status" value="1"/>
</dbReference>
<evidence type="ECO:0000313" key="3">
    <source>
        <dbReference type="Proteomes" id="UP000238563"/>
    </source>
</evidence>
<name>A0A2S9JBL1_9HYPH</name>
<dbReference type="GO" id="GO:0016740">
    <property type="term" value="F:transferase activity"/>
    <property type="evidence" value="ECO:0007669"/>
    <property type="project" value="UniProtKB-KW"/>
</dbReference>
<dbReference type="InterPro" id="IPR001173">
    <property type="entry name" value="Glyco_trans_2-like"/>
</dbReference>
<dbReference type="SUPFAM" id="SSF53448">
    <property type="entry name" value="Nucleotide-diphospho-sugar transferases"/>
    <property type="match status" value="1"/>
</dbReference>
<proteinExistence type="predicted"/>
<dbReference type="Pfam" id="PF00535">
    <property type="entry name" value="Glycos_transf_2"/>
    <property type="match status" value="1"/>
</dbReference>
<evidence type="ECO:0000313" key="2">
    <source>
        <dbReference type="EMBL" id="PRD50168.1"/>
    </source>
</evidence>
<gene>
    <name evidence="2" type="ORF">C5750_22875</name>
</gene>
<dbReference type="PANTHER" id="PTHR43685">
    <property type="entry name" value="GLYCOSYLTRANSFERASE"/>
    <property type="match status" value="1"/>
</dbReference>
<evidence type="ECO:0000259" key="1">
    <source>
        <dbReference type="Pfam" id="PF00535"/>
    </source>
</evidence>
<feature type="domain" description="Glycosyltransferase 2-like" evidence="1">
    <location>
        <begin position="14"/>
        <end position="174"/>
    </location>
</feature>
<dbReference type="RefSeq" id="WP_105737103.1">
    <property type="nucleotide sequence ID" value="NZ_PVBT01000008.1"/>
</dbReference>
<protein>
    <submittedName>
        <fullName evidence="2">Glycosyltransferase family 2 protein</fullName>
    </submittedName>
</protein>
<organism evidence="2 3">
    <name type="scientific">Phyllobacterium myrsinacearum</name>
    <dbReference type="NCBI Taxonomy" id="28101"/>
    <lineage>
        <taxon>Bacteria</taxon>
        <taxon>Pseudomonadati</taxon>
        <taxon>Pseudomonadota</taxon>
        <taxon>Alphaproteobacteria</taxon>
        <taxon>Hyphomicrobiales</taxon>
        <taxon>Phyllobacteriaceae</taxon>
        <taxon>Phyllobacterium</taxon>
    </lineage>
</organism>
<comment type="caution">
    <text evidence="2">The sequence shown here is derived from an EMBL/GenBank/DDBJ whole genome shotgun (WGS) entry which is preliminary data.</text>
</comment>
<dbReference type="Proteomes" id="UP000238563">
    <property type="component" value="Unassembled WGS sequence"/>
</dbReference>
<accession>A0A2S9JBL1</accession>
<keyword evidence="3" id="KW-1185">Reference proteome</keyword>
<dbReference type="InterPro" id="IPR029044">
    <property type="entry name" value="Nucleotide-diphossugar_trans"/>
</dbReference>
<reference evidence="2 3" key="1">
    <citation type="submission" date="2018-02" db="EMBL/GenBank/DDBJ databases">
        <title>The draft genome of Phyllobacterium myrsinacearum DSM5892.</title>
        <authorList>
            <person name="Li L."/>
            <person name="Liu L."/>
            <person name="Zhang X."/>
            <person name="Wang T."/>
        </authorList>
    </citation>
    <scope>NUCLEOTIDE SEQUENCE [LARGE SCALE GENOMIC DNA]</scope>
    <source>
        <strain evidence="2 3">DSM 5892</strain>
    </source>
</reference>
<dbReference type="OrthoDB" id="9802649at2"/>
<dbReference type="Gene3D" id="3.90.550.10">
    <property type="entry name" value="Spore Coat Polysaccharide Biosynthesis Protein SpsA, Chain A"/>
    <property type="match status" value="1"/>
</dbReference>
<sequence>MKRAPSSGTVAVLLETFNGAAFLDAQLASIAAQTYPDIDLWISDDGSTDGSRTILQQWARRWTKGRMTLLHGAGEGRSENLRSLITNPAIQADYYAFADQDDIWEPEKLAASIRWIEHNAFAVPSVFCSRTLTIAENGAILGSSPLYARPAEFRNALVQNIAAGCTMLFNRKAHDLLAASCRTTQFSSHDWWLYLIVSGAGGVVHFDPQPLVRDRQARQGAGWQGQLAALRARFAVRFADRADLNIQGLVRNRDLLTAEAQATCDLYWKVRSDNVIRRILALYQSGVYRQTLLGQIGLYLAAIFRRL</sequence>
<dbReference type="EMBL" id="PVBT01000008">
    <property type="protein sequence ID" value="PRD50168.1"/>
    <property type="molecule type" value="Genomic_DNA"/>
</dbReference>
<keyword evidence="2" id="KW-0808">Transferase</keyword>
<dbReference type="AlphaFoldDB" id="A0A2S9JBL1"/>